<feature type="transmembrane region" description="Helical" evidence="7">
    <location>
        <begin position="249"/>
        <end position="265"/>
    </location>
</feature>
<protein>
    <submittedName>
        <fullName evidence="9">Type VII secretion integral membrane protein EccD</fullName>
    </submittedName>
</protein>
<feature type="transmembrane region" description="Helical" evidence="7">
    <location>
        <begin position="195"/>
        <end position="215"/>
    </location>
</feature>
<evidence type="ECO:0000256" key="3">
    <source>
        <dbReference type="ARBA" id="ARBA00022475"/>
    </source>
</evidence>
<feature type="domain" description="EccD-like transmembrane" evidence="8">
    <location>
        <begin position="120"/>
        <end position="445"/>
    </location>
</feature>
<evidence type="ECO:0000256" key="6">
    <source>
        <dbReference type="ARBA" id="ARBA00023136"/>
    </source>
</evidence>
<evidence type="ECO:0000313" key="10">
    <source>
        <dbReference type="Proteomes" id="UP000518188"/>
    </source>
</evidence>
<evidence type="ECO:0000256" key="4">
    <source>
        <dbReference type="ARBA" id="ARBA00022692"/>
    </source>
</evidence>
<feature type="transmembrane region" description="Helical" evidence="7">
    <location>
        <begin position="222"/>
        <end position="243"/>
    </location>
</feature>
<keyword evidence="3" id="KW-1003">Cell membrane</keyword>
<dbReference type="NCBIfam" id="TIGR03920">
    <property type="entry name" value="T7SS_EccD"/>
    <property type="match status" value="1"/>
</dbReference>
<dbReference type="Proteomes" id="UP000518188">
    <property type="component" value="Unassembled WGS sequence"/>
</dbReference>
<dbReference type="Pfam" id="PF19053">
    <property type="entry name" value="EccD"/>
    <property type="match status" value="1"/>
</dbReference>
<dbReference type="Gene3D" id="3.10.20.90">
    <property type="entry name" value="Phosphatidylinositol 3-kinase Catalytic Subunit, Chain A, domain 1"/>
    <property type="match status" value="1"/>
</dbReference>
<keyword evidence="6 7" id="KW-0472">Membrane</keyword>
<evidence type="ECO:0000256" key="7">
    <source>
        <dbReference type="SAM" id="Phobius"/>
    </source>
</evidence>
<dbReference type="InterPro" id="IPR044049">
    <property type="entry name" value="EccD_transm"/>
</dbReference>
<dbReference type="EMBL" id="JAAXPJ010000008">
    <property type="protein sequence ID" value="NKZ13515.1"/>
    <property type="molecule type" value="Genomic_DNA"/>
</dbReference>
<evidence type="ECO:0000256" key="2">
    <source>
        <dbReference type="ARBA" id="ARBA00006162"/>
    </source>
</evidence>
<comment type="similarity">
    <text evidence="2">Belongs to the EccD/Snm4 family.</text>
</comment>
<proteinExistence type="inferred from homology"/>
<feature type="transmembrane region" description="Helical" evidence="7">
    <location>
        <begin position="168"/>
        <end position="189"/>
    </location>
</feature>
<dbReference type="AlphaFoldDB" id="A0A7X6MRE4"/>
<name>A0A7X6MRE4_9MYCO</name>
<feature type="transmembrane region" description="Helical" evidence="7">
    <location>
        <begin position="308"/>
        <end position="328"/>
    </location>
</feature>
<accession>A0A7X6MRE4</accession>
<feature type="transmembrane region" description="Helical" evidence="7">
    <location>
        <begin position="116"/>
        <end position="137"/>
    </location>
</feature>
<comment type="subcellular location">
    <subcellularLocation>
        <location evidence="1">Cell membrane</location>
        <topology evidence="1">Multi-pass membrane protein</topology>
    </subcellularLocation>
</comment>
<gene>
    <name evidence="9" type="primary">eccD</name>
    <name evidence="9" type="ORF">HGA11_21300</name>
</gene>
<evidence type="ECO:0000256" key="1">
    <source>
        <dbReference type="ARBA" id="ARBA00004651"/>
    </source>
</evidence>
<feature type="transmembrane region" description="Helical" evidence="7">
    <location>
        <begin position="334"/>
        <end position="351"/>
    </location>
</feature>
<evidence type="ECO:0000259" key="8">
    <source>
        <dbReference type="Pfam" id="PF19053"/>
    </source>
</evidence>
<feature type="transmembrane region" description="Helical" evidence="7">
    <location>
        <begin position="143"/>
        <end position="161"/>
    </location>
</feature>
<evidence type="ECO:0000256" key="5">
    <source>
        <dbReference type="ARBA" id="ARBA00022989"/>
    </source>
</evidence>
<feature type="transmembrane region" description="Helical" evidence="7">
    <location>
        <begin position="363"/>
        <end position="383"/>
    </location>
</feature>
<dbReference type="InterPro" id="IPR006707">
    <property type="entry name" value="T7SS_EccD"/>
</dbReference>
<comment type="caution">
    <text evidence="9">The sequence shown here is derived from an EMBL/GenBank/DDBJ whole genome shotgun (WGS) entry which is preliminary data.</text>
</comment>
<keyword evidence="5 7" id="KW-1133">Transmembrane helix</keyword>
<feature type="transmembrane region" description="Helical" evidence="7">
    <location>
        <begin position="389"/>
        <end position="407"/>
    </location>
</feature>
<keyword evidence="4 7" id="KW-0812">Transmembrane</keyword>
<dbReference type="RefSeq" id="WP_044516267.1">
    <property type="nucleotide sequence ID" value="NZ_HG322951.1"/>
</dbReference>
<dbReference type="Pfam" id="PF08817">
    <property type="entry name" value="YukD"/>
    <property type="match status" value="1"/>
</dbReference>
<reference evidence="9 10" key="1">
    <citation type="submission" date="2020-04" db="EMBL/GenBank/DDBJ databases">
        <title>MicrobeNet Type strains.</title>
        <authorList>
            <person name="Nicholson A.C."/>
        </authorList>
    </citation>
    <scope>NUCLEOTIDE SEQUENCE [LARGE SCALE GENOMIC DNA]</scope>
    <source>
        <strain evidence="9 10">ATCC 700731</strain>
    </source>
</reference>
<sequence>MPDSLRHVSVHCGSSAEAGNAATVDLALPAAMTVGELLPWIVDALGAGDGTPRQWQLAHLGGRHLDDSATLVQNDIQDGDLLVLAGYCEQPSPEWPPIGAPTFTSTDDRLPVGLRIAACLSACTLGLLALMLAGLGSEGPDRLAAIAVVTVAVMAIAVSAPRLGLSSAVIATLDVAAVASVAVLGFLIVPGGPAPANLFLATTAAGSAGAVLIRVSGDSRQILLAVVTVAGLLALPAGFAVLWPPATTVWGAVVGALGLGLLPFAPRLSIALAGLTPPVPGYPVAEDEVAADEESDAEARALHGHRNLVSLVAGCSVAAALGTTILALAGARRVSAVEVVFAATVGVALLLRSRTYASGHCRTAPTICGFLSLTAAFALMVAWDPTRGSWAGILAVSAGVAVLWPVTVQSPVAARLADAVEYGALAAVVPLACWLAGAFDLVRDLGLR</sequence>
<dbReference type="GO" id="GO:0005886">
    <property type="term" value="C:plasma membrane"/>
    <property type="evidence" value="ECO:0007669"/>
    <property type="project" value="UniProtKB-SubCell"/>
</dbReference>
<feature type="transmembrane region" description="Helical" evidence="7">
    <location>
        <begin position="419"/>
        <end position="439"/>
    </location>
</feature>
<evidence type="ECO:0000313" key="9">
    <source>
        <dbReference type="EMBL" id="NKZ13515.1"/>
    </source>
</evidence>
<organism evidence="9 10">
    <name type="scientific">Mycolicibacterium septicum DSM 44393</name>
    <dbReference type="NCBI Taxonomy" id="1341646"/>
    <lineage>
        <taxon>Bacteria</taxon>
        <taxon>Bacillati</taxon>
        <taxon>Actinomycetota</taxon>
        <taxon>Actinomycetes</taxon>
        <taxon>Mycobacteriales</taxon>
        <taxon>Mycobacteriaceae</taxon>
        <taxon>Mycolicibacterium</taxon>
    </lineage>
</organism>
<dbReference type="InterPro" id="IPR024962">
    <property type="entry name" value="YukD-like"/>
</dbReference>